<reference evidence="1 2" key="1">
    <citation type="journal article" date="2016" name="Nat. Commun.">
        <title>Thousands of microbial genomes shed light on interconnected biogeochemical processes in an aquifer system.</title>
        <authorList>
            <person name="Anantharaman K."/>
            <person name="Brown C.T."/>
            <person name="Hug L.A."/>
            <person name="Sharon I."/>
            <person name="Castelle C.J."/>
            <person name="Probst A.J."/>
            <person name="Thomas B.C."/>
            <person name="Singh A."/>
            <person name="Wilkins M.J."/>
            <person name="Karaoz U."/>
            <person name="Brodie E.L."/>
            <person name="Williams K.H."/>
            <person name="Hubbard S.S."/>
            <person name="Banfield J.F."/>
        </authorList>
    </citation>
    <scope>NUCLEOTIDE SEQUENCE [LARGE SCALE GENOMIC DNA]</scope>
</reference>
<comment type="caution">
    <text evidence="1">The sequence shown here is derived from an EMBL/GenBank/DDBJ whole genome shotgun (WGS) entry which is preliminary data.</text>
</comment>
<accession>A0A1F5EQV3</accession>
<sequence>MIGDFATTIATVVIMAMSSPSAMLKPETFTDKVIGEKQFSLENRYAVKSVNEVMKKNILLNLAYLNGTVTKRSEIDWTKVTSTFHFEKTLKAGETFAYHEIVRPEYKGSLAFTTKARFNASDGFLSDGYLYGDGVCHLASLINWAALDAGLTTVVPKDHRSVAHIPDVPDDFGVSIYMNASTGTGANNNLYITNTRDKPITFHFDYNGTNLKVYVTELI</sequence>
<name>A0A1F5EQV3_9BACT</name>
<dbReference type="InterPro" id="IPR007391">
    <property type="entry name" value="Vancomycin_resist_VanW"/>
</dbReference>
<dbReference type="Proteomes" id="UP000177390">
    <property type="component" value="Unassembled WGS sequence"/>
</dbReference>
<protein>
    <submittedName>
        <fullName evidence="1">Uncharacterized protein</fullName>
    </submittedName>
</protein>
<organism evidence="1 2">
    <name type="scientific">Candidatus Collierbacteria bacterium RIFCSPHIGHO2_02_FULL_49_10</name>
    <dbReference type="NCBI Taxonomy" id="1817723"/>
    <lineage>
        <taxon>Bacteria</taxon>
        <taxon>Candidatus Collieribacteriota</taxon>
    </lineage>
</organism>
<proteinExistence type="predicted"/>
<evidence type="ECO:0000313" key="2">
    <source>
        <dbReference type="Proteomes" id="UP000177390"/>
    </source>
</evidence>
<evidence type="ECO:0000313" key="1">
    <source>
        <dbReference type="EMBL" id="OGD69769.1"/>
    </source>
</evidence>
<dbReference type="AlphaFoldDB" id="A0A1F5EQV3"/>
<dbReference type="EMBL" id="MFAH01000074">
    <property type="protein sequence ID" value="OGD69769.1"/>
    <property type="molecule type" value="Genomic_DNA"/>
</dbReference>
<dbReference type="Pfam" id="PF04294">
    <property type="entry name" value="VanW"/>
    <property type="match status" value="1"/>
</dbReference>
<gene>
    <name evidence="1" type="ORF">A3D09_04425</name>
</gene>